<protein>
    <submittedName>
        <fullName evidence="1">Spore photoproduct lyase</fullName>
        <ecNumber evidence="1">4.1.99.14</ecNumber>
    </submittedName>
</protein>
<sequence length="419" mass="48773">MDRKDRMAPFRDNHTYKKLNGEERDFISRISDQYQLTFQDIKMLIDISRDLSIWDEGNLSGLWNIPDDENLKGKQLKQHLMNNVKDRWEQLKKGLNDYSKFSGRTDSSGKTNFVRLNDESTILGSCPVASEKTRCCNLKTLDVVLNCGFDCTYCSIQSFFDNDRVYFHENLEEKLRKLNLDPAKRYHIGTGQSSDSLMWGNREGILDKLNSFAGENRNVILELKTKSRNIAWLLENDVAPNIFATWSLNTPAIAGNEEHFAASPEQRLESARKVADKGIPVGFHFHPIVHYKGWEDDYKSLTTSIQNMFSPEEVALLSMGTLTYIKPVIRKIRDREMKSKILEMPMIDAGGKLSYPIEIKRELFGTVYNSFSEDWKKEVFFYLCMEDQSLWEPLFGRSYRNNEEFENDMIESYFRKVPL</sequence>
<gene>
    <name evidence="1" type="ORF">HNR50_004344</name>
</gene>
<dbReference type="PANTHER" id="PTHR37822:SF2">
    <property type="entry name" value="SPORE PHOTOPRODUCT LYASE"/>
    <property type="match status" value="1"/>
</dbReference>
<keyword evidence="2" id="KW-1185">Reference proteome</keyword>
<dbReference type="InterPro" id="IPR049539">
    <property type="entry name" value="SPL"/>
</dbReference>
<dbReference type="GO" id="GO:0051539">
    <property type="term" value="F:4 iron, 4 sulfur cluster binding"/>
    <property type="evidence" value="ECO:0007669"/>
    <property type="project" value="TreeGrafter"/>
</dbReference>
<evidence type="ECO:0000313" key="2">
    <source>
        <dbReference type="Proteomes" id="UP000587760"/>
    </source>
</evidence>
<dbReference type="Gene3D" id="3.80.30.30">
    <property type="match status" value="1"/>
</dbReference>
<dbReference type="PANTHER" id="PTHR37822">
    <property type="entry name" value="SPORE PHOTOPRODUCT LYASE-RELATED"/>
    <property type="match status" value="1"/>
</dbReference>
<name>A0A841RIT7_9SPIO</name>
<dbReference type="GO" id="GO:0042601">
    <property type="term" value="C:endospore-forming forespore"/>
    <property type="evidence" value="ECO:0007669"/>
    <property type="project" value="TreeGrafter"/>
</dbReference>
<dbReference type="SFLD" id="SFLDS00029">
    <property type="entry name" value="Radical_SAM"/>
    <property type="match status" value="1"/>
</dbReference>
<reference evidence="1 2" key="1">
    <citation type="submission" date="2020-08" db="EMBL/GenBank/DDBJ databases">
        <title>Genomic Encyclopedia of Type Strains, Phase IV (KMG-IV): sequencing the most valuable type-strain genomes for metagenomic binning, comparative biology and taxonomic classification.</title>
        <authorList>
            <person name="Goeker M."/>
        </authorList>
    </citation>
    <scope>NUCLEOTIDE SEQUENCE [LARGE SCALE GENOMIC DNA]</scope>
    <source>
        <strain evidence="1 2">DSM 2461</strain>
    </source>
</reference>
<dbReference type="RefSeq" id="WP_184748876.1">
    <property type="nucleotide sequence ID" value="NZ_JACHGJ010000015.1"/>
</dbReference>
<dbReference type="EMBL" id="JACHGJ010000015">
    <property type="protein sequence ID" value="MBB6482639.1"/>
    <property type="molecule type" value="Genomic_DNA"/>
</dbReference>
<dbReference type="Pfam" id="PF20903">
    <property type="entry name" value="SPL"/>
    <property type="match status" value="1"/>
</dbReference>
<dbReference type="GO" id="GO:1904047">
    <property type="term" value="F:S-adenosyl-L-methionine binding"/>
    <property type="evidence" value="ECO:0007669"/>
    <property type="project" value="TreeGrafter"/>
</dbReference>
<dbReference type="EC" id="4.1.99.14" evidence="1"/>
<dbReference type="GO" id="GO:0003913">
    <property type="term" value="F:DNA photolyase activity"/>
    <property type="evidence" value="ECO:0007669"/>
    <property type="project" value="TreeGrafter"/>
</dbReference>
<keyword evidence="1" id="KW-0456">Lyase</keyword>
<proteinExistence type="predicted"/>
<dbReference type="Proteomes" id="UP000587760">
    <property type="component" value="Unassembled WGS sequence"/>
</dbReference>
<dbReference type="AlphaFoldDB" id="A0A841RIT7"/>
<comment type="caution">
    <text evidence="1">The sequence shown here is derived from an EMBL/GenBank/DDBJ whole genome shotgun (WGS) entry which is preliminary data.</text>
</comment>
<dbReference type="InterPro" id="IPR007197">
    <property type="entry name" value="rSAM"/>
</dbReference>
<evidence type="ECO:0000313" key="1">
    <source>
        <dbReference type="EMBL" id="MBB6482639.1"/>
    </source>
</evidence>
<accession>A0A841RIT7</accession>
<organism evidence="1 2">
    <name type="scientific">Spirochaeta isovalerica</name>
    <dbReference type="NCBI Taxonomy" id="150"/>
    <lineage>
        <taxon>Bacteria</taxon>
        <taxon>Pseudomonadati</taxon>
        <taxon>Spirochaetota</taxon>
        <taxon>Spirochaetia</taxon>
        <taxon>Spirochaetales</taxon>
        <taxon>Spirochaetaceae</taxon>
        <taxon>Spirochaeta</taxon>
    </lineage>
</organism>